<dbReference type="AlphaFoldDB" id="A0A152A505"/>
<keyword evidence="4" id="KW-0804">Transcription</keyword>
<comment type="caution">
    <text evidence="8">The sequence shown here is derived from an EMBL/GenBank/DDBJ whole genome shotgun (WGS) entry which is preliminary data.</text>
</comment>
<evidence type="ECO:0000259" key="7">
    <source>
        <dbReference type="PROSITE" id="PS50217"/>
    </source>
</evidence>
<dbReference type="InterPro" id="IPR008917">
    <property type="entry name" value="TF_DNA-bd_sf"/>
</dbReference>
<dbReference type="SUPFAM" id="SSF47454">
    <property type="entry name" value="A DNA-binding domain in eukaryotic transcription factors"/>
    <property type="match status" value="1"/>
</dbReference>
<dbReference type="OrthoDB" id="674948at2759"/>
<evidence type="ECO:0000256" key="2">
    <source>
        <dbReference type="ARBA" id="ARBA00023015"/>
    </source>
</evidence>
<dbReference type="GO" id="GO:0005634">
    <property type="term" value="C:nucleus"/>
    <property type="evidence" value="ECO:0007669"/>
    <property type="project" value="TreeGrafter"/>
</dbReference>
<name>A0A152A505_TIELA</name>
<feature type="domain" description="BZIP" evidence="7">
    <location>
        <begin position="235"/>
        <end position="291"/>
    </location>
</feature>
<evidence type="ECO:0000256" key="4">
    <source>
        <dbReference type="ARBA" id="ARBA00023163"/>
    </source>
</evidence>
<dbReference type="CDD" id="cd14704">
    <property type="entry name" value="bZIP_HY5-like"/>
    <property type="match status" value="1"/>
</dbReference>
<keyword evidence="9" id="KW-1185">Reference proteome</keyword>
<dbReference type="GO" id="GO:0016020">
    <property type="term" value="C:membrane"/>
    <property type="evidence" value="ECO:0007669"/>
    <property type="project" value="UniProtKB-SubCell"/>
</dbReference>
<reference evidence="8 9" key="1">
    <citation type="submission" date="2015-12" db="EMBL/GenBank/DDBJ databases">
        <title>Dictyostelia acquired genes for synthesis and detection of signals that induce cell-type specialization by lateral gene transfer from prokaryotes.</title>
        <authorList>
            <person name="Gloeckner G."/>
            <person name="Schaap P."/>
        </authorList>
    </citation>
    <scope>NUCLEOTIDE SEQUENCE [LARGE SCALE GENOMIC DNA]</scope>
    <source>
        <strain evidence="8 9">TK</strain>
    </source>
</reference>
<feature type="region of interest" description="Disordered" evidence="6">
    <location>
        <begin position="77"/>
        <end position="131"/>
    </location>
</feature>
<gene>
    <name evidence="8" type="ORF">DLAC_02040</name>
</gene>
<dbReference type="Proteomes" id="UP000076078">
    <property type="component" value="Unassembled WGS sequence"/>
</dbReference>
<feature type="compositionally biased region" description="Low complexity" evidence="6">
    <location>
        <begin position="359"/>
        <end position="370"/>
    </location>
</feature>
<dbReference type="EMBL" id="LODT01000010">
    <property type="protein sequence ID" value="KYR01318.1"/>
    <property type="molecule type" value="Genomic_DNA"/>
</dbReference>
<proteinExistence type="predicted"/>
<evidence type="ECO:0000256" key="6">
    <source>
        <dbReference type="SAM" id="MobiDB-lite"/>
    </source>
</evidence>
<evidence type="ECO:0000256" key="5">
    <source>
        <dbReference type="ARBA" id="ARBA00023242"/>
    </source>
</evidence>
<evidence type="ECO:0000313" key="8">
    <source>
        <dbReference type="EMBL" id="KYR01318.1"/>
    </source>
</evidence>
<evidence type="ECO:0000256" key="3">
    <source>
        <dbReference type="ARBA" id="ARBA00023125"/>
    </source>
</evidence>
<dbReference type="InterPro" id="IPR051882">
    <property type="entry name" value="ATF_bZIP_TF"/>
</dbReference>
<dbReference type="FunCoup" id="A0A152A505">
    <property type="interactions" value="604"/>
</dbReference>
<dbReference type="PANTHER" id="PTHR46164:SF3">
    <property type="entry name" value="ATF6, ISOFORM C"/>
    <property type="match status" value="1"/>
</dbReference>
<feature type="compositionally biased region" description="Low complexity" evidence="6">
    <location>
        <begin position="77"/>
        <end position="114"/>
    </location>
</feature>
<dbReference type="InterPro" id="IPR004827">
    <property type="entry name" value="bZIP"/>
</dbReference>
<dbReference type="SMART" id="SM00338">
    <property type="entry name" value="BRLZ"/>
    <property type="match status" value="1"/>
</dbReference>
<dbReference type="GO" id="GO:0000978">
    <property type="term" value="F:RNA polymerase II cis-regulatory region sequence-specific DNA binding"/>
    <property type="evidence" value="ECO:0007669"/>
    <property type="project" value="TreeGrafter"/>
</dbReference>
<evidence type="ECO:0000313" key="9">
    <source>
        <dbReference type="Proteomes" id="UP000076078"/>
    </source>
</evidence>
<dbReference type="STRING" id="361077.A0A152A505"/>
<keyword evidence="5" id="KW-0539">Nucleus</keyword>
<feature type="compositionally biased region" description="Polar residues" evidence="6">
    <location>
        <begin position="371"/>
        <end position="400"/>
    </location>
</feature>
<dbReference type="Gene3D" id="1.20.5.170">
    <property type="match status" value="1"/>
</dbReference>
<dbReference type="PRINTS" id="PR00041">
    <property type="entry name" value="LEUZIPPRCREB"/>
</dbReference>
<keyword evidence="2" id="KW-0805">Transcription regulation</keyword>
<evidence type="ECO:0000256" key="1">
    <source>
        <dbReference type="ARBA" id="ARBA00004167"/>
    </source>
</evidence>
<dbReference type="GO" id="GO:0030968">
    <property type="term" value="P:endoplasmic reticulum unfolded protein response"/>
    <property type="evidence" value="ECO:0007669"/>
    <property type="project" value="TreeGrafter"/>
</dbReference>
<organism evidence="8 9">
    <name type="scientific">Tieghemostelium lacteum</name>
    <name type="common">Slime mold</name>
    <name type="synonym">Dictyostelium lacteum</name>
    <dbReference type="NCBI Taxonomy" id="361077"/>
    <lineage>
        <taxon>Eukaryota</taxon>
        <taxon>Amoebozoa</taxon>
        <taxon>Evosea</taxon>
        <taxon>Eumycetozoa</taxon>
        <taxon>Dictyostelia</taxon>
        <taxon>Dictyosteliales</taxon>
        <taxon>Raperosteliaceae</taxon>
        <taxon>Tieghemostelium</taxon>
    </lineage>
</organism>
<dbReference type="GO" id="GO:0000981">
    <property type="term" value="F:DNA-binding transcription factor activity, RNA polymerase II-specific"/>
    <property type="evidence" value="ECO:0007669"/>
    <property type="project" value="TreeGrafter"/>
</dbReference>
<dbReference type="InParanoid" id="A0A152A505"/>
<comment type="subcellular location">
    <subcellularLocation>
        <location evidence="1">Membrane</location>
        <topology evidence="1">Single-pass membrane protein</topology>
    </subcellularLocation>
</comment>
<dbReference type="PROSITE" id="PS50217">
    <property type="entry name" value="BZIP"/>
    <property type="match status" value="1"/>
</dbReference>
<dbReference type="SUPFAM" id="SSF57959">
    <property type="entry name" value="Leucine zipper domain"/>
    <property type="match status" value="1"/>
</dbReference>
<feature type="region of interest" description="Disordered" evidence="6">
    <location>
        <begin position="356"/>
        <end position="452"/>
    </location>
</feature>
<protein>
    <submittedName>
        <fullName evidence="8">Putative basic-leucine zipper transcription factor</fullName>
    </submittedName>
</protein>
<dbReference type="Pfam" id="PF00170">
    <property type="entry name" value="bZIP_1"/>
    <property type="match status" value="1"/>
</dbReference>
<dbReference type="InterPro" id="IPR046347">
    <property type="entry name" value="bZIP_sf"/>
</dbReference>
<accession>A0A152A505</accession>
<sequence>MDLMDEINKDNTMVFEHTDCIDSGSSENPFLDEFMINFLGDNSNGATSNSDILSDNSSSYNLGTSSNAILNVPQYQQKSYGQHQQQQQQQQQQYTSGSNGSSSYPSSPLVNQSSPLDHCSSSPETPFDFPTTAQYNEFLNSLPNQPTLNINTNITVNNNNNVNNNSPFTGILEQQPPTIQVDHENEKKSSKKRISESRVQTLVHPLTREELLKLTGKEPVKVIDQPTNSLEEERNVKKQRRLIKNRESAQLSRMRKKIYIEDLEKKISDLTSDNNSLKEEVLYLQSIVKQLASEQNLSTQSQTALANYNNQRKNMKAAGVCLLIIFFSFGVFFQNQQQSGTNSLTFVNNNNQNGATTHSLLSLPESSNESTVEQPVLSSPHQNRNNIGSSPDSQMSLLNQNKKRVLETTSSEQHLDVDNGGTGSSSSSSTHQKKRIKITTTEEDNESDVEVIQRPQRRGVGVNNEPTLTPVVLHNNDQRVVPPTSQDTPHSSYIICSDSARIVSQNLTQTTENMLNSNSTSPLTIGLVLPANSLDLGENTIPDRSVIEISCQVSNIRLWNYNGPSNSPLEHHDFENSIVVSTL</sequence>
<dbReference type="PANTHER" id="PTHR46164">
    <property type="entry name" value="ATF6, ISOFORM C"/>
    <property type="match status" value="1"/>
</dbReference>
<keyword evidence="3" id="KW-0238">DNA-binding</keyword>